<dbReference type="EMBL" id="JACLZK010000001">
    <property type="protein sequence ID" value="MBC2882071.1"/>
    <property type="molecule type" value="Genomic_DNA"/>
</dbReference>
<reference evidence="1 2" key="1">
    <citation type="submission" date="2020-08" db="EMBL/GenBank/DDBJ databases">
        <title>Complete genome and description of Campylobacter massiliensis Marseille-Q3452 sp. nov.</title>
        <authorList>
            <person name="Antezack A."/>
        </authorList>
    </citation>
    <scope>NUCLEOTIDE SEQUENCE [LARGE SCALE GENOMIC DNA]</scope>
    <source>
        <strain evidence="1 2">Marseille-Q3452</strain>
    </source>
</reference>
<evidence type="ECO:0000313" key="1">
    <source>
        <dbReference type="EMBL" id="MBC2882071.1"/>
    </source>
</evidence>
<protein>
    <submittedName>
        <fullName evidence="1">YdcH family protein</fullName>
    </submittedName>
</protein>
<dbReference type="InterPro" id="IPR007420">
    <property type="entry name" value="DUF465"/>
</dbReference>
<dbReference type="AlphaFoldDB" id="A0A842J3B1"/>
<dbReference type="Proteomes" id="UP000552683">
    <property type="component" value="Unassembled WGS sequence"/>
</dbReference>
<proteinExistence type="predicted"/>
<dbReference type="Gene3D" id="6.10.280.50">
    <property type="match status" value="1"/>
</dbReference>
<organism evidence="1 2">
    <name type="scientific">Campylobacter massiliensis</name>
    <dbReference type="NCBI Taxonomy" id="2762557"/>
    <lineage>
        <taxon>Bacteria</taxon>
        <taxon>Pseudomonadati</taxon>
        <taxon>Campylobacterota</taxon>
        <taxon>Epsilonproteobacteria</taxon>
        <taxon>Campylobacterales</taxon>
        <taxon>Campylobacteraceae</taxon>
        <taxon>Campylobacter</taxon>
    </lineage>
</organism>
<dbReference type="InterPro" id="IPR038444">
    <property type="entry name" value="DUF465_sf"/>
</dbReference>
<accession>A0A842J3B1</accession>
<name>A0A842J3B1_9BACT</name>
<keyword evidence="2" id="KW-1185">Reference proteome</keyword>
<evidence type="ECO:0000313" key="2">
    <source>
        <dbReference type="Proteomes" id="UP000552683"/>
    </source>
</evidence>
<dbReference type="GeneID" id="60990676"/>
<dbReference type="Pfam" id="PF04325">
    <property type="entry name" value="DUF465"/>
    <property type="match status" value="1"/>
</dbReference>
<comment type="caution">
    <text evidence="1">The sequence shown here is derived from an EMBL/GenBank/DDBJ whole genome shotgun (WGS) entry which is preliminary data.</text>
</comment>
<sequence length="74" mass="8807">MFHEDRELITKLKGTNARFTSLFDKHNDLDEKIAEMQKGNVYNDAEVDALKREKLRLKDEIYAFLAEYKKENNL</sequence>
<dbReference type="RefSeq" id="WP_002946649.1">
    <property type="nucleotide sequence ID" value="NZ_JACLZK010000001.1"/>
</dbReference>
<gene>
    <name evidence="1" type="ORF">H7R39_02055</name>
</gene>